<reference evidence="2 3" key="1">
    <citation type="journal article" date="2012" name="Eukaryot. Cell">
        <title>Genome sequence of the fungus Glarea lozoyensis: the first genome sequence of a species from the Helotiaceae family.</title>
        <authorList>
            <person name="Youssar L."/>
            <person name="Gruening B.A."/>
            <person name="Erxleben A."/>
            <person name="Guenther S."/>
            <person name="Huettel W."/>
        </authorList>
    </citation>
    <scope>NUCLEOTIDE SEQUENCE [LARGE SCALE GENOMIC DNA]</scope>
    <source>
        <strain evidence="3">ATCC 74030 / MF5533</strain>
    </source>
</reference>
<sequence length="279" mass="30875">MAAPSFFEHSQWTGFECEMKQESEESITTYKWNGIGADTNNLTQQRHTEIREVRDGGLGKLTAEKLRCGWNTIFNRYKWHYIIGAAVTSVFGFMHILQIDPEEGVREPGRGGGIGEIGVDDEDGEEREQDVEADAVEADVGVLRPDDAVVVAVEEIAVLLEDLSCEIEGVIGLEGTHALVAVFGGPVVFGGSFGVVFCYGDVGSGSALFAISLGFEEVRCFLTGMLNDLIVIRLYERLSLNRYRYRWNRAHDTLLVNSICQFRMRGPVRGGIGFHFLGL</sequence>
<keyword evidence="3" id="KW-1185">Reference proteome</keyword>
<comment type="caution">
    <text evidence="2">The sequence shown here is derived from an EMBL/GenBank/DDBJ whole genome shotgun (WGS) entry which is preliminary data.</text>
</comment>
<name>H0EV97_GLAL7</name>
<dbReference type="InParanoid" id="H0EV97"/>
<dbReference type="AlphaFoldDB" id="H0EV97"/>
<feature type="region of interest" description="Disordered" evidence="1">
    <location>
        <begin position="105"/>
        <end position="124"/>
    </location>
</feature>
<proteinExistence type="predicted"/>
<evidence type="ECO:0000313" key="2">
    <source>
        <dbReference type="EMBL" id="EHK97539.1"/>
    </source>
</evidence>
<dbReference type="Proteomes" id="UP000005446">
    <property type="component" value="Unassembled WGS sequence"/>
</dbReference>
<protein>
    <submittedName>
        <fullName evidence="2">Uncharacterized protein</fullName>
    </submittedName>
</protein>
<evidence type="ECO:0000256" key="1">
    <source>
        <dbReference type="SAM" id="MobiDB-lite"/>
    </source>
</evidence>
<accession>H0EV97</accession>
<evidence type="ECO:0000313" key="3">
    <source>
        <dbReference type="Proteomes" id="UP000005446"/>
    </source>
</evidence>
<dbReference type="EMBL" id="AGUE01000189">
    <property type="protein sequence ID" value="EHK97539.1"/>
    <property type="molecule type" value="Genomic_DNA"/>
</dbReference>
<dbReference type="HOGENOM" id="CLU_997663_0_0_1"/>
<gene>
    <name evidence="2" type="ORF">M7I_6692</name>
</gene>
<organism evidence="2 3">
    <name type="scientific">Glarea lozoyensis (strain ATCC 74030 / MF5533)</name>
    <dbReference type="NCBI Taxonomy" id="1104152"/>
    <lineage>
        <taxon>Eukaryota</taxon>
        <taxon>Fungi</taxon>
        <taxon>Dikarya</taxon>
        <taxon>Ascomycota</taxon>
        <taxon>Pezizomycotina</taxon>
        <taxon>Leotiomycetes</taxon>
        <taxon>Helotiales</taxon>
        <taxon>Helotiaceae</taxon>
        <taxon>Glarea</taxon>
    </lineage>
</organism>